<sequence length="121" mass="12630">MISDNPSPKRLGYPCPQANERMTSTHTSQAQWPSANGERPVRLLFFGAVADTLGRSADIQVPPGGCTIAALRKLVARRFDGAGSALEAPGVGIAVNQQAADEHAWVCAGDEVSFAARTPGA</sequence>
<evidence type="ECO:0008006" key="4">
    <source>
        <dbReference type="Google" id="ProtNLM"/>
    </source>
</evidence>
<dbReference type="Proteomes" id="UP000249524">
    <property type="component" value="Unassembled WGS sequence"/>
</dbReference>
<evidence type="ECO:0000313" key="3">
    <source>
        <dbReference type="Proteomes" id="UP000249524"/>
    </source>
</evidence>
<organism evidence="2 3">
    <name type="scientific">Phenylobacterium kunshanense</name>
    <dbReference type="NCBI Taxonomy" id="1445034"/>
    <lineage>
        <taxon>Bacteria</taxon>
        <taxon>Pseudomonadati</taxon>
        <taxon>Pseudomonadota</taxon>
        <taxon>Alphaproteobacteria</taxon>
        <taxon>Caulobacterales</taxon>
        <taxon>Caulobacteraceae</taxon>
        <taxon>Phenylobacterium</taxon>
    </lineage>
</organism>
<feature type="compositionally biased region" description="Polar residues" evidence="1">
    <location>
        <begin position="20"/>
        <end position="34"/>
    </location>
</feature>
<evidence type="ECO:0000256" key="1">
    <source>
        <dbReference type="SAM" id="MobiDB-lite"/>
    </source>
</evidence>
<dbReference type="InterPro" id="IPR016155">
    <property type="entry name" value="Mopterin_synth/thiamin_S_b"/>
</dbReference>
<dbReference type="Pfam" id="PF02597">
    <property type="entry name" value="ThiS"/>
    <property type="match status" value="1"/>
</dbReference>
<feature type="region of interest" description="Disordered" evidence="1">
    <location>
        <begin position="1"/>
        <end position="35"/>
    </location>
</feature>
<name>A0A328BEN5_9CAUL</name>
<proteinExistence type="predicted"/>
<reference evidence="2 3" key="1">
    <citation type="submission" date="2018-05" db="EMBL/GenBank/DDBJ databases">
        <authorList>
            <person name="Lanie J.A."/>
            <person name="Ng W.-L."/>
            <person name="Kazmierczak K.M."/>
            <person name="Andrzejewski T.M."/>
            <person name="Davidsen T.M."/>
            <person name="Wayne K.J."/>
            <person name="Tettelin H."/>
            <person name="Glass J.I."/>
            <person name="Rusch D."/>
            <person name="Podicherti R."/>
            <person name="Tsui H.-C.T."/>
            <person name="Winkler M.E."/>
        </authorList>
    </citation>
    <scope>NUCLEOTIDE SEQUENCE [LARGE SCALE GENOMIC DNA]</scope>
    <source>
        <strain evidence="2 3">BUT-10</strain>
    </source>
</reference>
<comment type="caution">
    <text evidence="2">The sequence shown here is derived from an EMBL/GenBank/DDBJ whole genome shotgun (WGS) entry which is preliminary data.</text>
</comment>
<dbReference type="EMBL" id="QFYS01000004">
    <property type="protein sequence ID" value="RAK65417.1"/>
    <property type="molecule type" value="Genomic_DNA"/>
</dbReference>
<dbReference type="Gene3D" id="3.10.20.30">
    <property type="match status" value="1"/>
</dbReference>
<dbReference type="AlphaFoldDB" id="A0A328BEN5"/>
<evidence type="ECO:0000313" key="2">
    <source>
        <dbReference type="EMBL" id="RAK65417.1"/>
    </source>
</evidence>
<dbReference type="InterPro" id="IPR003749">
    <property type="entry name" value="ThiS/MoaD-like"/>
</dbReference>
<accession>A0A328BEN5</accession>
<keyword evidence="3" id="KW-1185">Reference proteome</keyword>
<dbReference type="InterPro" id="IPR012675">
    <property type="entry name" value="Beta-grasp_dom_sf"/>
</dbReference>
<dbReference type="SUPFAM" id="SSF54285">
    <property type="entry name" value="MoaD/ThiS"/>
    <property type="match status" value="1"/>
</dbReference>
<protein>
    <recommendedName>
        <fullName evidence="4">Molybdopterin synthase sulfur carrier subunit</fullName>
    </recommendedName>
</protein>
<gene>
    <name evidence="2" type="ORF">DJ019_10635</name>
</gene>